<name>A0ABV5H8H3_9FLAO</name>
<gene>
    <name evidence="1" type="ORF">ACFFVK_06165</name>
</gene>
<organism evidence="1 2">
    <name type="scientific">Flavobacterium gyeonganense</name>
    <dbReference type="NCBI Taxonomy" id="1310418"/>
    <lineage>
        <taxon>Bacteria</taxon>
        <taxon>Pseudomonadati</taxon>
        <taxon>Bacteroidota</taxon>
        <taxon>Flavobacteriia</taxon>
        <taxon>Flavobacteriales</taxon>
        <taxon>Flavobacteriaceae</taxon>
        <taxon>Flavobacterium</taxon>
    </lineage>
</organism>
<protein>
    <submittedName>
        <fullName evidence="1">Uncharacterized protein</fullName>
    </submittedName>
</protein>
<keyword evidence="2" id="KW-1185">Reference proteome</keyword>
<sequence length="313" mass="36672">MDLNLLTIARRAGLSSIIEMSFNDANTKILQIKNINDKINNSHEFTNQERSQNCDFTIIGLVSIFEHQINEILRQILISYPKKFGTKKFEIDELLEEGSILELFHKKANQKILDLAYGKFDGFIKSFSDTLELSSPLNAELINEINEIKCTRDCIIHSQGKATNLYFSKTGSSARRNDNKNRLTVDYIYVENAIVKIKQLLNDIHERMPDKYKSSNRSYVFKQMWEATCLNERVKFDTVWTIESPSMIRPVDIERSFGFSSSEMEVYNLFRYIYSGFGSGLYKVDFSFYFSRWKPKSNEYQIAVSWLDYQFYF</sequence>
<dbReference type="Proteomes" id="UP001589562">
    <property type="component" value="Unassembled WGS sequence"/>
</dbReference>
<proteinExistence type="predicted"/>
<dbReference type="EMBL" id="JBHMFE010000009">
    <property type="protein sequence ID" value="MFB9108157.1"/>
    <property type="molecule type" value="Genomic_DNA"/>
</dbReference>
<evidence type="ECO:0000313" key="1">
    <source>
        <dbReference type="EMBL" id="MFB9108157.1"/>
    </source>
</evidence>
<reference evidence="1 2" key="1">
    <citation type="submission" date="2024-09" db="EMBL/GenBank/DDBJ databases">
        <authorList>
            <person name="Sun Q."/>
            <person name="Mori K."/>
        </authorList>
    </citation>
    <scope>NUCLEOTIDE SEQUENCE [LARGE SCALE GENOMIC DNA]</scope>
    <source>
        <strain evidence="1 2">CECT 8365</strain>
    </source>
</reference>
<dbReference type="RefSeq" id="WP_278010979.1">
    <property type="nucleotide sequence ID" value="NZ_CP121112.1"/>
</dbReference>
<evidence type="ECO:0000313" key="2">
    <source>
        <dbReference type="Proteomes" id="UP001589562"/>
    </source>
</evidence>
<comment type="caution">
    <text evidence="1">The sequence shown here is derived from an EMBL/GenBank/DDBJ whole genome shotgun (WGS) entry which is preliminary data.</text>
</comment>
<accession>A0ABV5H8H3</accession>